<dbReference type="AlphaFoldDB" id="A0A413H7S0"/>
<evidence type="ECO:0000313" key="1">
    <source>
        <dbReference type="EMBL" id="RGX79559.1"/>
    </source>
</evidence>
<name>A0A413H7S0_9BACE</name>
<evidence type="ECO:0000313" key="2">
    <source>
        <dbReference type="Proteomes" id="UP000286075"/>
    </source>
</evidence>
<comment type="caution">
    <text evidence="1">The sequence shown here is derived from an EMBL/GenBank/DDBJ whole genome shotgun (WGS) entry which is preliminary data.</text>
</comment>
<protein>
    <submittedName>
        <fullName evidence="1">Uncharacterized protein</fullName>
    </submittedName>
</protein>
<accession>A0A413H7S0</accession>
<dbReference type="EMBL" id="QSCF01000009">
    <property type="protein sequence ID" value="RGX79559.1"/>
    <property type="molecule type" value="Genomic_DNA"/>
</dbReference>
<proteinExistence type="predicted"/>
<gene>
    <name evidence="1" type="ORF">DXA68_07280</name>
</gene>
<sequence>MKAELSIVITFIFSPFFWFLRQNSAINQRGFNSSLRGSRKIFTDNGSVNRTDGATSCLLAGNGTCARRLRYLCGKL</sequence>
<dbReference type="Proteomes" id="UP000286075">
    <property type="component" value="Unassembled WGS sequence"/>
</dbReference>
<organism evidence="1 2">
    <name type="scientific">Bacteroides stercorirosoris</name>
    <dbReference type="NCBI Taxonomy" id="871324"/>
    <lineage>
        <taxon>Bacteria</taxon>
        <taxon>Pseudomonadati</taxon>
        <taxon>Bacteroidota</taxon>
        <taxon>Bacteroidia</taxon>
        <taxon>Bacteroidales</taxon>
        <taxon>Bacteroidaceae</taxon>
        <taxon>Bacteroides</taxon>
    </lineage>
</organism>
<dbReference type="OrthoDB" id="1072829at2"/>
<reference evidence="1 2" key="1">
    <citation type="submission" date="2018-08" db="EMBL/GenBank/DDBJ databases">
        <title>A genome reference for cultivated species of the human gut microbiota.</title>
        <authorList>
            <person name="Zou Y."/>
            <person name="Xue W."/>
            <person name="Luo G."/>
        </authorList>
    </citation>
    <scope>NUCLEOTIDE SEQUENCE [LARGE SCALE GENOMIC DNA]</scope>
    <source>
        <strain evidence="1 2">OF03-9BH</strain>
    </source>
</reference>